<dbReference type="Gene3D" id="3.40.50.300">
    <property type="entry name" value="P-loop containing nucleotide triphosphate hydrolases"/>
    <property type="match status" value="1"/>
</dbReference>
<dbReference type="SUPFAM" id="SSF52540">
    <property type="entry name" value="P-loop containing nucleoside triphosphate hydrolases"/>
    <property type="match status" value="1"/>
</dbReference>
<dbReference type="Pfam" id="PF01637">
    <property type="entry name" value="ATPase_2"/>
    <property type="match status" value="1"/>
</dbReference>
<dbReference type="AlphaFoldDB" id="A0A510WRH5"/>
<feature type="domain" description="ATPase" evidence="1">
    <location>
        <begin position="18"/>
        <end position="154"/>
    </location>
</feature>
<dbReference type="Proteomes" id="UP000321722">
    <property type="component" value="Unassembled WGS sequence"/>
</dbReference>
<organism evidence="2 3">
    <name type="scientific">Ligilactobacillus aviarius</name>
    <dbReference type="NCBI Taxonomy" id="1606"/>
    <lineage>
        <taxon>Bacteria</taxon>
        <taxon>Bacillati</taxon>
        <taxon>Bacillota</taxon>
        <taxon>Bacilli</taxon>
        <taxon>Lactobacillales</taxon>
        <taxon>Lactobacillaceae</taxon>
        <taxon>Ligilactobacillus</taxon>
    </lineage>
</organism>
<dbReference type="InterPro" id="IPR027417">
    <property type="entry name" value="P-loop_NTPase"/>
</dbReference>
<evidence type="ECO:0000313" key="3">
    <source>
        <dbReference type="Proteomes" id="UP000321722"/>
    </source>
</evidence>
<keyword evidence="3" id="KW-1185">Reference proteome</keyword>
<dbReference type="GeneID" id="29933928"/>
<dbReference type="PANTHER" id="PTHR34301">
    <property type="entry name" value="DNA-BINDING PROTEIN-RELATED"/>
    <property type="match status" value="1"/>
</dbReference>
<name>A0A510WRH5_9LACO</name>
<dbReference type="GO" id="GO:0005524">
    <property type="term" value="F:ATP binding"/>
    <property type="evidence" value="ECO:0007669"/>
    <property type="project" value="InterPro"/>
</dbReference>
<dbReference type="EMBL" id="BJUI01000006">
    <property type="protein sequence ID" value="GEK41828.1"/>
    <property type="molecule type" value="Genomic_DNA"/>
</dbReference>
<gene>
    <name evidence="2" type="ORF">LAV01_06600</name>
</gene>
<proteinExistence type="predicted"/>
<reference evidence="2 3" key="1">
    <citation type="submission" date="2019-07" db="EMBL/GenBank/DDBJ databases">
        <title>Whole genome shotgun sequence of Lactobacillus aviarius subsp. aviarius NBRC 102162.</title>
        <authorList>
            <person name="Hosoyama A."/>
            <person name="Uohara A."/>
            <person name="Ohji S."/>
            <person name="Ichikawa N."/>
        </authorList>
    </citation>
    <scope>NUCLEOTIDE SEQUENCE [LARGE SCALE GENOMIC DNA]</scope>
    <source>
        <strain evidence="2 3">NBRC 102162</strain>
    </source>
</reference>
<dbReference type="PANTHER" id="PTHR34301:SF8">
    <property type="entry name" value="ATPASE DOMAIN-CONTAINING PROTEIN"/>
    <property type="match status" value="1"/>
</dbReference>
<dbReference type="RefSeq" id="WP_057827464.1">
    <property type="nucleotide sequence ID" value="NZ_BAAACL010000017.1"/>
</dbReference>
<sequence length="370" mass="42814">MADRSPFNPNFGKVPRLFLDRENIIDDYIDELTNSGDHIDTPYQTTMIYGVRGSGKTSMLTDIINRVKQLDDWIVVDLLNNRSIIDNLIESIQMQSKLNLSKLIQKINDIKIKNFEIKLNSQNTHQMQLLLGIFEKLSQQGKKVLITIDEVSSTPEMRDLAMMYQLLIRQNFGIAMIMTGLPENVSELKHNKVLTFLLRSSQLELSFLQGRSIEDAFRTNFEKGSRQISDSTAVKLTQMTKGYAYAFQLLGYLIWKKTNPGDSIDEKVIDQVIDDYQQKLFDNAYALIYQKLTAVDKQFLKAMAQNNTDEVKLAFIADQTGKPSNYWSTYRKRLVRSQIIKNGSYGFVSFKLPFFKEFLLEEESFEKYDF</sequence>
<protein>
    <submittedName>
        <fullName evidence="2">ATPase AAA</fullName>
    </submittedName>
</protein>
<evidence type="ECO:0000259" key="1">
    <source>
        <dbReference type="Pfam" id="PF01637"/>
    </source>
</evidence>
<evidence type="ECO:0000313" key="2">
    <source>
        <dbReference type="EMBL" id="GEK41828.1"/>
    </source>
</evidence>
<dbReference type="InterPro" id="IPR011579">
    <property type="entry name" value="ATPase_dom"/>
</dbReference>
<accession>A0A510WRH5</accession>
<comment type="caution">
    <text evidence="2">The sequence shown here is derived from an EMBL/GenBank/DDBJ whole genome shotgun (WGS) entry which is preliminary data.</text>
</comment>